<feature type="region of interest" description="Disordered" evidence="1">
    <location>
        <begin position="88"/>
        <end position="117"/>
    </location>
</feature>
<comment type="caution">
    <text evidence="2">The sequence shown here is derived from an EMBL/GenBank/DDBJ whole genome shotgun (WGS) entry which is preliminary data.</text>
</comment>
<gene>
    <name evidence="2" type="ORF">FOZ61_002987</name>
</gene>
<dbReference type="OrthoDB" id="10522377at2759"/>
<name>A0A7J6KMS2_PEROL</name>
<evidence type="ECO:0000256" key="1">
    <source>
        <dbReference type="SAM" id="MobiDB-lite"/>
    </source>
</evidence>
<dbReference type="EMBL" id="JABAHT010001890">
    <property type="protein sequence ID" value="KAF4648224.1"/>
    <property type="molecule type" value="Genomic_DNA"/>
</dbReference>
<evidence type="ECO:0000313" key="2">
    <source>
        <dbReference type="EMBL" id="KAF4648224.1"/>
    </source>
</evidence>
<organism evidence="2 3">
    <name type="scientific">Perkinsus olseni</name>
    <name type="common">Perkinsus atlanticus</name>
    <dbReference type="NCBI Taxonomy" id="32597"/>
    <lineage>
        <taxon>Eukaryota</taxon>
        <taxon>Sar</taxon>
        <taxon>Alveolata</taxon>
        <taxon>Perkinsozoa</taxon>
        <taxon>Perkinsea</taxon>
        <taxon>Perkinsida</taxon>
        <taxon>Perkinsidae</taxon>
        <taxon>Perkinsus</taxon>
    </lineage>
</organism>
<sequence>DCVCAFEIYRQVFPHDRPQHANFVRRILAQVPKNITMAVVKRCRDFAPESATEWETCVPVHSLDGSTNHTIVEFLKEECRLHEEADRLVASSGGPKSDSVRLLEASGGQSGGQSSVNPREWVKKVEKLGQADGILARRDKFKRPYYLLGYHDKGKCESRRNEFPKDLYRMNDELSVEGAGLGRPSMVPSASSSSSSINPVVEDSISAVAGADSPPNEVVLRVSLKLGSGEVHSSSCLVDTGAGGNYLIVSDIERCRSLGVVEIPPVSVSLADGTVSRILYGVCCSIAVSDCDGTLACAFIDCQLRVLQCPGPLGSEDRWQVLAGRDLINNWGLVLYGTRRAFINGKCVFESNSLKDVPDSPDDVVCRVVESPSSIALASRGIASSSGLESPPSASSEQQAVLCPVASENEDAHISSVLKALTRKEWVAIP</sequence>
<feature type="non-terminal residue" evidence="2">
    <location>
        <position position="1"/>
    </location>
</feature>
<dbReference type="AlphaFoldDB" id="A0A7J6KMS2"/>
<feature type="non-terminal residue" evidence="2">
    <location>
        <position position="430"/>
    </location>
</feature>
<proteinExistence type="predicted"/>
<accession>A0A7J6KMS2</accession>
<reference evidence="2 3" key="1">
    <citation type="submission" date="2020-04" db="EMBL/GenBank/DDBJ databases">
        <title>Perkinsus olseni comparative genomics.</title>
        <authorList>
            <person name="Bogema D.R."/>
        </authorList>
    </citation>
    <scope>NUCLEOTIDE SEQUENCE [LARGE SCALE GENOMIC DNA]</scope>
    <source>
        <strain evidence="2">ATCC PRA-179</strain>
    </source>
</reference>
<protein>
    <submittedName>
        <fullName evidence="2">Uncharacterized protein</fullName>
    </submittedName>
</protein>
<dbReference type="Proteomes" id="UP000570595">
    <property type="component" value="Unassembled WGS sequence"/>
</dbReference>
<evidence type="ECO:0000313" key="3">
    <source>
        <dbReference type="Proteomes" id="UP000570595"/>
    </source>
</evidence>